<evidence type="ECO:0000313" key="3">
    <source>
        <dbReference type="Proteomes" id="UP000325440"/>
    </source>
</evidence>
<proteinExistence type="predicted"/>
<dbReference type="EMBL" id="CABPRJ010000537">
    <property type="protein sequence ID" value="VVC30756.1"/>
    <property type="molecule type" value="Genomic_DNA"/>
</dbReference>
<evidence type="ECO:0000313" key="2">
    <source>
        <dbReference type="EMBL" id="VVC30756.1"/>
    </source>
</evidence>
<protein>
    <submittedName>
        <fullName evidence="2">Uncharacterized protein</fullName>
    </submittedName>
</protein>
<sequence>MFQGGLGNPRASGWGWPVQKFEISLIPETGVSSKAPALGNTTSETLRKHAPDGAKDAGSKRKLDAALTRDTVHRFTEDSESRLLLKKLFTSSITSASSVNTEGEKIDLIMESIKLLPRAMLDASRNGPKIQKEADPVKNVRKSTNGGTSSLENMQTLNKNVQRKETEKVPRPTRRSYRELQKRNAENPEGLTKAIAYAVGNSTCRKLTDNSLLEIRDVDKEASDQKILQAISDKADPLVNAPTLRKKNNGRGTQTVLISVPTSLAATLITIKLRIGYVNCRVHCSTQVMKCFKYQDFGHRRFNCKCPDRQNHCSNCGAKEHHSKVYNNNPKCLLCSKECSDDHSLGSFRFHVIKRTLEATKKAK</sequence>
<dbReference type="AlphaFoldDB" id="A0A5E4MGV3"/>
<feature type="region of interest" description="Disordered" evidence="1">
    <location>
        <begin position="161"/>
        <end position="185"/>
    </location>
</feature>
<reference evidence="2 3" key="1">
    <citation type="submission" date="2019-08" db="EMBL/GenBank/DDBJ databases">
        <authorList>
            <person name="Alioto T."/>
            <person name="Alioto T."/>
            <person name="Gomez Garrido J."/>
        </authorList>
    </citation>
    <scope>NUCLEOTIDE SEQUENCE [LARGE SCALE GENOMIC DNA]</scope>
</reference>
<feature type="compositionally biased region" description="Basic and acidic residues" evidence="1">
    <location>
        <begin position="162"/>
        <end position="185"/>
    </location>
</feature>
<name>A0A5E4MGV3_9HEMI</name>
<gene>
    <name evidence="2" type="ORF">CINCED_3A019671</name>
</gene>
<feature type="compositionally biased region" description="Basic and acidic residues" evidence="1">
    <location>
        <begin position="45"/>
        <end position="60"/>
    </location>
</feature>
<dbReference type="Proteomes" id="UP000325440">
    <property type="component" value="Unassembled WGS sequence"/>
</dbReference>
<accession>A0A5E4MGV3</accession>
<feature type="region of interest" description="Disordered" evidence="1">
    <location>
        <begin position="32"/>
        <end position="60"/>
    </location>
</feature>
<organism evidence="2 3">
    <name type="scientific">Cinara cedri</name>
    <dbReference type="NCBI Taxonomy" id="506608"/>
    <lineage>
        <taxon>Eukaryota</taxon>
        <taxon>Metazoa</taxon>
        <taxon>Ecdysozoa</taxon>
        <taxon>Arthropoda</taxon>
        <taxon>Hexapoda</taxon>
        <taxon>Insecta</taxon>
        <taxon>Pterygota</taxon>
        <taxon>Neoptera</taxon>
        <taxon>Paraneoptera</taxon>
        <taxon>Hemiptera</taxon>
        <taxon>Sternorrhyncha</taxon>
        <taxon>Aphidomorpha</taxon>
        <taxon>Aphidoidea</taxon>
        <taxon>Aphididae</taxon>
        <taxon>Lachninae</taxon>
        <taxon>Cinara</taxon>
    </lineage>
</organism>
<evidence type="ECO:0000256" key="1">
    <source>
        <dbReference type="SAM" id="MobiDB-lite"/>
    </source>
</evidence>
<keyword evidence="3" id="KW-1185">Reference proteome</keyword>
<dbReference type="OrthoDB" id="8068971at2759"/>